<dbReference type="GO" id="GO:0008360">
    <property type="term" value="P:regulation of cell shape"/>
    <property type="evidence" value="ECO:0007669"/>
    <property type="project" value="UniProtKB-KW"/>
</dbReference>
<reference evidence="7 8" key="1">
    <citation type="submission" date="2020-02" db="EMBL/GenBank/DDBJ databases">
        <title>Complete genome sequence of the novel Campylobacter species Candidatus Campylobacter infans.</title>
        <authorList>
            <person name="Duim B."/>
            <person name="Zomer A."/>
            <person name="van der Graaf L."/>
            <person name="Wagenaar J."/>
        </authorList>
    </citation>
    <scope>NUCLEOTIDE SEQUENCE [LARGE SCALE GENOMIC DNA]</scope>
    <source>
        <strain evidence="7 8">19S00001</strain>
    </source>
</reference>
<dbReference type="Proteomes" id="UP000509414">
    <property type="component" value="Chromosome"/>
</dbReference>
<feature type="transmembrane region" description="Helical" evidence="6">
    <location>
        <begin position="158"/>
        <end position="175"/>
    </location>
</feature>
<organism evidence="7 8">
    <name type="scientific">Candidatus Campylobacter infans</name>
    <dbReference type="NCBI Taxonomy" id="2561898"/>
    <lineage>
        <taxon>Bacteria</taxon>
        <taxon>Pseudomonadati</taxon>
        <taxon>Campylobacterota</taxon>
        <taxon>Epsilonproteobacteria</taxon>
        <taxon>Campylobacterales</taxon>
        <taxon>Campylobacteraceae</taxon>
        <taxon>Campylobacter</taxon>
    </lineage>
</organism>
<proteinExistence type="predicted"/>
<keyword evidence="2 6" id="KW-0812">Transmembrane</keyword>
<gene>
    <name evidence="7" type="primary">rodA</name>
    <name evidence="7" type="ORF">CINF_0692</name>
</gene>
<feature type="transmembrane region" description="Helical" evidence="6">
    <location>
        <begin position="299"/>
        <end position="325"/>
    </location>
</feature>
<evidence type="ECO:0000256" key="1">
    <source>
        <dbReference type="ARBA" id="ARBA00004141"/>
    </source>
</evidence>
<feature type="transmembrane region" description="Helical" evidence="6">
    <location>
        <begin position="71"/>
        <end position="88"/>
    </location>
</feature>
<evidence type="ECO:0000256" key="4">
    <source>
        <dbReference type="ARBA" id="ARBA00022989"/>
    </source>
</evidence>
<keyword evidence="4 6" id="KW-1133">Transmembrane helix</keyword>
<evidence type="ECO:0000256" key="6">
    <source>
        <dbReference type="SAM" id="Phobius"/>
    </source>
</evidence>
<dbReference type="Pfam" id="PF01098">
    <property type="entry name" value="FTSW_RODA_SPOVE"/>
    <property type="match status" value="1"/>
</dbReference>
<feature type="transmembrane region" description="Helical" evidence="6">
    <location>
        <begin position="266"/>
        <end position="287"/>
    </location>
</feature>
<keyword evidence="3" id="KW-0133">Cell shape</keyword>
<evidence type="ECO:0000256" key="3">
    <source>
        <dbReference type="ARBA" id="ARBA00022960"/>
    </source>
</evidence>
<feature type="transmembrane region" description="Helical" evidence="6">
    <location>
        <begin position="182"/>
        <end position="200"/>
    </location>
</feature>
<dbReference type="KEGG" id="cinf:CINF_0692"/>
<evidence type="ECO:0000256" key="2">
    <source>
        <dbReference type="ARBA" id="ARBA00022692"/>
    </source>
</evidence>
<comment type="subcellular location">
    <subcellularLocation>
        <location evidence="1">Membrane</location>
        <topology evidence="1">Multi-pass membrane protein</topology>
    </subcellularLocation>
</comment>
<dbReference type="RefSeq" id="WP_178697278.1">
    <property type="nucleotide sequence ID" value="NZ_CP049075.1"/>
</dbReference>
<dbReference type="GO" id="GO:0051301">
    <property type="term" value="P:cell division"/>
    <property type="evidence" value="ECO:0007669"/>
    <property type="project" value="InterPro"/>
</dbReference>
<feature type="transmembrane region" description="Helical" evidence="6">
    <location>
        <begin position="43"/>
        <end position="59"/>
    </location>
</feature>
<evidence type="ECO:0000313" key="7">
    <source>
        <dbReference type="EMBL" id="QLI05213.1"/>
    </source>
</evidence>
<keyword evidence="5 6" id="KW-0472">Membrane</keyword>
<dbReference type="PANTHER" id="PTHR30474:SF1">
    <property type="entry name" value="PEPTIDOGLYCAN GLYCOSYLTRANSFERASE MRDB"/>
    <property type="match status" value="1"/>
</dbReference>
<dbReference type="GO" id="GO:0005886">
    <property type="term" value="C:plasma membrane"/>
    <property type="evidence" value="ECO:0007669"/>
    <property type="project" value="TreeGrafter"/>
</dbReference>
<feature type="transmembrane region" description="Helical" evidence="6">
    <location>
        <begin position="331"/>
        <end position="353"/>
    </location>
</feature>
<feature type="transmembrane region" description="Helical" evidence="6">
    <location>
        <begin position="100"/>
        <end position="123"/>
    </location>
</feature>
<name>A0A7H9CGF5_9BACT</name>
<dbReference type="GO" id="GO:0015648">
    <property type="term" value="F:lipid-linked peptidoglycan transporter activity"/>
    <property type="evidence" value="ECO:0007669"/>
    <property type="project" value="TreeGrafter"/>
</dbReference>
<evidence type="ECO:0000313" key="8">
    <source>
        <dbReference type="Proteomes" id="UP000509414"/>
    </source>
</evidence>
<dbReference type="AlphaFoldDB" id="A0A7H9CGF5"/>
<dbReference type="GO" id="GO:0032153">
    <property type="term" value="C:cell division site"/>
    <property type="evidence" value="ECO:0007669"/>
    <property type="project" value="TreeGrafter"/>
</dbReference>
<keyword evidence="8" id="KW-1185">Reference proteome</keyword>
<protein>
    <submittedName>
        <fullName evidence="7">Rod shape-determining protein</fullName>
    </submittedName>
</protein>
<accession>A0A7H9CGF5</accession>
<feature type="transmembrane region" description="Helical" evidence="6">
    <location>
        <begin position="12"/>
        <end position="31"/>
    </location>
</feature>
<evidence type="ECO:0000256" key="5">
    <source>
        <dbReference type="ARBA" id="ARBA00023136"/>
    </source>
</evidence>
<sequence length="369" mass="42108">MISIDKRLWTHFDFISPLFIIPIIMLSHSLIADSSHMLATKQLVYFGVGAAVFIAFFILPLRRIEWLIPMFYWFSILLLLGVEFFGVSKLGAKRWLEIPFVHFTIQPSEIMKPAFILMMAYLIKKHPPGQNGYGIRDFLKFSFFICLPFVLILKEPDLGTSAILLFTGYGILFLIGVNKRIWFSLIIISVFAAPLLYEGLHDYQKKRIMDFISKEPSYQVRQSIIAIGNGGLTGKSEEEATQSKFKFLPISTSDFIFAYTIERHGFVGASFLLGLYGFLILHFLSLINQLKNDYFAKSVCAGLAMLIFIYVSVNVLMTIGFAPVVGVPLPFYSYGGSSFITFMCMFGIMQNLLTFRYDPGYNRLLKIRF</sequence>
<dbReference type="PANTHER" id="PTHR30474">
    <property type="entry name" value="CELL CYCLE PROTEIN"/>
    <property type="match status" value="1"/>
</dbReference>
<dbReference type="EMBL" id="CP049075">
    <property type="protein sequence ID" value="QLI05213.1"/>
    <property type="molecule type" value="Genomic_DNA"/>
</dbReference>
<dbReference type="InterPro" id="IPR001182">
    <property type="entry name" value="FtsW/RodA"/>
</dbReference>